<keyword evidence="2" id="KW-0560">Oxidoreductase</keyword>
<dbReference type="PRINTS" id="PR00081">
    <property type="entry name" value="GDHRDH"/>
</dbReference>
<dbReference type="InterPro" id="IPR036291">
    <property type="entry name" value="NAD(P)-bd_dom_sf"/>
</dbReference>
<gene>
    <name evidence="3" type="ORF">RIF23_19945</name>
</gene>
<protein>
    <submittedName>
        <fullName evidence="3">SDR family NAD(P)-dependent oxidoreductase</fullName>
    </submittedName>
</protein>
<keyword evidence="4" id="KW-1185">Reference proteome</keyword>
<comment type="caution">
    <text evidence="3">The sequence shown here is derived from an EMBL/GenBank/DDBJ whole genome shotgun (WGS) entry which is preliminary data.</text>
</comment>
<proteinExistence type="inferred from homology"/>
<reference evidence="4" key="1">
    <citation type="submission" date="2023-07" db="EMBL/GenBank/DDBJ databases">
        <title>Novel species in the genus Lipingzhangella isolated from Sambhar Salt Lake.</title>
        <authorList>
            <person name="Jiya N."/>
            <person name="Kajale S."/>
            <person name="Sharma A."/>
        </authorList>
    </citation>
    <scope>NUCLEOTIDE SEQUENCE [LARGE SCALE GENOMIC DNA]</scope>
    <source>
        <strain evidence="4">LS1_29</strain>
    </source>
</reference>
<evidence type="ECO:0000313" key="4">
    <source>
        <dbReference type="Proteomes" id="UP001250214"/>
    </source>
</evidence>
<dbReference type="RefSeq" id="WP_310914159.1">
    <property type="nucleotide sequence ID" value="NZ_JAVLVT010000015.1"/>
</dbReference>
<dbReference type="InterPro" id="IPR002347">
    <property type="entry name" value="SDR_fam"/>
</dbReference>
<organism evidence="3 4">
    <name type="scientific">Lipingzhangella rawalii</name>
    <dbReference type="NCBI Taxonomy" id="2055835"/>
    <lineage>
        <taxon>Bacteria</taxon>
        <taxon>Bacillati</taxon>
        <taxon>Actinomycetota</taxon>
        <taxon>Actinomycetes</taxon>
        <taxon>Streptosporangiales</taxon>
        <taxon>Nocardiopsidaceae</taxon>
        <taxon>Lipingzhangella</taxon>
    </lineage>
</organism>
<dbReference type="PANTHER" id="PTHR44196:SF1">
    <property type="entry name" value="DEHYDROGENASE_REDUCTASE SDR FAMILY MEMBER 7B"/>
    <property type="match status" value="1"/>
</dbReference>
<dbReference type="InterPro" id="IPR020904">
    <property type="entry name" value="Sc_DH/Rdtase_CS"/>
</dbReference>
<dbReference type="Pfam" id="PF00106">
    <property type="entry name" value="adh_short"/>
    <property type="match status" value="1"/>
</dbReference>
<comment type="similarity">
    <text evidence="1">Belongs to the short-chain dehydrogenases/reductases (SDR) family.</text>
</comment>
<dbReference type="Proteomes" id="UP001250214">
    <property type="component" value="Unassembled WGS sequence"/>
</dbReference>
<accession>A0ABU2HCK0</accession>
<dbReference type="Gene3D" id="3.40.50.720">
    <property type="entry name" value="NAD(P)-binding Rossmann-like Domain"/>
    <property type="match status" value="1"/>
</dbReference>
<dbReference type="PANTHER" id="PTHR44196">
    <property type="entry name" value="DEHYDROGENASE/REDUCTASE SDR FAMILY MEMBER 7B"/>
    <property type="match status" value="1"/>
</dbReference>
<dbReference type="EMBL" id="JAVLVT010000015">
    <property type="protein sequence ID" value="MDS1272565.1"/>
    <property type="molecule type" value="Genomic_DNA"/>
</dbReference>
<evidence type="ECO:0000256" key="1">
    <source>
        <dbReference type="ARBA" id="ARBA00006484"/>
    </source>
</evidence>
<evidence type="ECO:0000256" key="2">
    <source>
        <dbReference type="ARBA" id="ARBA00023002"/>
    </source>
</evidence>
<dbReference type="SUPFAM" id="SSF51735">
    <property type="entry name" value="NAD(P)-binding Rossmann-fold domains"/>
    <property type="match status" value="1"/>
</dbReference>
<evidence type="ECO:0000313" key="3">
    <source>
        <dbReference type="EMBL" id="MDS1272565.1"/>
    </source>
</evidence>
<name>A0ABU2HCK0_9ACTN</name>
<sequence>MPDPHRPPRRLRSLPGQTALVTGASGAFGSATMALLRQLGVTAVGLDNQPGPGVIECDITDEDQVKRAVGDALPRLGNRLDILIHYAGIGPAVDIGAMPDAAARQTMEVNLLGAWRVTSAALPALQEARGRVILTASLLSGISLPFAGAYTVSKRALTAYADMLRVEYGTHIDVTSVYPGYVDTAIHDRSRAAGVALDGLVPAEEVRDTVLTVLRTAAARRPPRDTASTGLGNLGLRVSRHTPRAVERVVQLQVAALAQTRHFGDAPIAHGLYHRHDDARQPIAR</sequence>
<dbReference type="PROSITE" id="PS00061">
    <property type="entry name" value="ADH_SHORT"/>
    <property type="match status" value="1"/>
</dbReference>